<organism evidence="3 4">
    <name type="scientific">Stieleria magnilauensis</name>
    <dbReference type="NCBI Taxonomy" id="2527963"/>
    <lineage>
        <taxon>Bacteria</taxon>
        <taxon>Pseudomonadati</taxon>
        <taxon>Planctomycetota</taxon>
        <taxon>Planctomycetia</taxon>
        <taxon>Pirellulales</taxon>
        <taxon>Pirellulaceae</taxon>
        <taxon>Stieleria</taxon>
    </lineage>
</organism>
<feature type="region of interest" description="Disordered" evidence="1">
    <location>
        <begin position="1"/>
        <end position="28"/>
    </location>
</feature>
<keyword evidence="4" id="KW-1185">Reference proteome</keyword>
<keyword evidence="2" id="KW-1133">Transmembrane helix</keyword>
<accession>A0ABX5XGV9</accession>
<evidence type="ECO:0000256" key="1">
    <source>
        <dbReference type="SAM" id="MobiDB-lite"/>
    </source>
</evidence>
<keyword evidence="2" id="KW-0472">Membrane</keyword>
<dbReference type="EMBL" id="CP036432">
    <property type="protein sequence ID" value="QDV81223.1"/>
    <property type="molecule type" value="Genomic_DNA"/>
</dbReference>
<feature type="transmembrane region" description="Helical" evidence="2">
    <location>
        <begin position="187"/>
        <end position="208"/>
    </location>
</feature>
<gene>
    <name evidence="3" type="ORF">TBK1r_01380</name>
</gene>
<dbReference type="RefSeq" id="WP_145207056.1">
    <property type="nucleotide sequence ID" value="NZ_CP036432.1"/>
</dbReference>
<evidence type="ECO:0000313" key="3">
    <source>
        <dbReference type="EMBL" id="QDV81223.1"/>
    </source>
</evidence>
<reference evidence="3 4" key="1">
    <citation type="submission" date="2019-02" db="EMBL/GenBank/DDBJ databases">
        <title>Deep-cultivation of Planctomycetes and their phenomic and genomic characterization uncovers novel biology.</title>
        <authorList>
            <person name="Wiegand S."/>
            <person name="Jogler M."/>
            <person name="Boedeker C."/>
            <person name="Pinto D."/>
            <person name="Vollmers J."/>
            <person name="Rivas-Marin E."/>
            <person name="Kohn T."/>
            <person name="Peeters S.H."/>
            <person name="Heuer A."/>
            <person name="Rast P."/>
            <person name="Oberbeckmann S."/>
            <person name="Bunk B."/>
            <person name="Jeske O."/>
            <person name="Meyerdierks A."/>
            <person name="Storesund J.E."/>
            <person name="Kallscheuer N."/>
            <person name="Luecker S."/>
            <person name="Lage O.M."/>
            <person name="Pohl T."/>
            <person name="Merkel B.J."/>
            <person name="Hornburger P."/>
            <person name="Mueller R.-W."/>
            <person name="Bruemmer F."/>
            <person name="Labrenz M."/>
            <person name="Spormann A.M."/>
            <person name="Op den Camp H."/>
            <person name="Overmann J."/>
            <person name="Amann R."/>
            <person name="Jetten M.S.M."/>
            <person name="Mascher T."/>
            <person name="Medema M.H."/>
            <person name="Devos D.P."/>
            <person name="Kaster A.-K."/>
            <person name="Ovreas L."/>
            <person name="Rohde M."/>
            <person name="Galperin M.Y."/>
            <person name="Jogler C."/>
        </authorList>
    </citation>
    <scope>NUCLEOTIDE SEQUENCE [LARGE SCALE GENOMIC DNA]</scope>
    <source>
        <strain evidence="3 4">TBK1r</strain>
    </source>
</reference>
<sequence>MDTHSSKERYTEHNPWTDSTPPSPEQLIAPHVSRKYPDRWGYLRAGKEWINTPLEPLQFPTEIIRGVVGVKNPEARLKTLAIALANTESIAARKERIETTVMFLKSLAADSRDTLQRLHKTEKKTPRTERVRNGRTEPKALRKLTMAQYGRLLVVGFWVALFGSGIIGELAIGTFNVMRAEMEGANGFIAICMALLPFIGTFTALKWLDPANIDLNRKNFEKWLTRIALVATPLAMYLFAWKLDALLETDFMRADAGTGPSFTSVVWTIQISFAVSIYLAAKKLGDAWYQFLGYEIRPTAEYQDVCQALKTALDSQRSIFELIGDMGGALAAIKSRENAAIEQVLGVYDRLVKQDADRRRRIEDEAAAAAANARLRATTESDDDDVLPAVA</sequence>
<name>A0ABX5XGV9_9BACT</name>
<feature type="compositionally biased region" description="Basic and acidic residues" evidence="1">
    <location>
        <begin position="1"/>
        <end position="12"/>
    </location>
</feature>
<evidence type="ECO:0000256" key="2">
    <source>
        <dbReference type="SAM" id="Phobius"/>
    </source>
</evidence>
<proteinExistence type="predicted"/>
<feature type="transmembrane region" description="Helical" evidence="2">
    <location>
        <begin position="152"/>
        <end position="175"/>
    </location>
</feature>
<protein>
    <submittedName>
        <fullName evidence="3">Uncharacterized protein</fullName>
    </submittedName>
</protein>
<feature type="transmembrane region" description="Helical" evidence="2">
    <location>
        <begin position="223"/>
        <end position="241"/>
    </location>
</feature>
<evidence type="ECO:0000313" key="4">
    <source>
        <dbReference type="Proteomes" id="UP000318081"/>
    </source>
</evidence>
<feature type="transmembrane region" description="Helical" evidence="2">
    <location>
        <begin position="261"/>
        <end position="281"/>
    </location>
</feature>
<keyword evidence="2" id="KW-0812">Transmembrane</keyword>
<dbReference type="Proteomes" id="UP000318081">
    <property type="component" value="Chromosome"/>
</dbReference>